<accession>A0A4Z1T6I4</accession>
<keyword evidence="1" id="KW-0175">Coiled coil</keyword>
<dbReference type="Proteomes" id="UP000315496">
    <property type="component" value="Chromosome 1"/>
</dbReference>
<comment type="caution">
    <text evidence="2">The sequence shown here is derived from an EMBL/GenBank/DDBJ whole genome shotgun (WGS) entry which is preliminary data.</text>
</comment>
<dbReference type="EMBL" id="VDLU01000001">
    <property type="protein sequence ID" value="TNJ29673.1"/>
    <property type="molecule type" value="Genomic_DNA"/>
</dbReference>
<sequence length="226" mass="24746">MPQRTLPRRPPGSVAGYRTTSLSAPAAAAVRSAITELDLLPETDVIGELDFTRPVSNRSLAHTSPVSICRSGEVEPAAVLTDTFRGLGKQLLSNTHAINKLIEVVRTLQRRIDELERRTDELTGASNYLIDSAKKAKEDALQTRLVAQGVQSAVMLVQRKLEQLSTQPSETTQVQPTFALSAINDSAYAIHREKIPGATVTALEYNVRRLLDRASMDWETPASEKS</sequence>
<dbReference type="AlphaFoldDB" id="A0A4Z1T6I4"/>
<dbReference type="VEuPathDB" id="GiardiaDB:GMRT_16327"/>
<organism evidence="2 3">
    <name type="scientific">Giardia muris</name>
    <dbReference type="NCBI Taxonomy" id="5742"/>
    <lineage>
        <taxon>Eukaryota</taxon>
        <taxon>Metamonada</taxon>
        <taxon>Diplomonadida</taxon>
        <taxon>Hexamitidae</taxon>
        <taxon>Giardiinae</taxon>
        <taxon>Giardia</taxon>
    </lineage>
</organism>
<proteinExistence type="predicted"/>
<feature type="coiled-coil region" evidence="1">
    <location>
        <begin position="98"/>
        <end position="125"/>
    </location>
</feature>
<protein>
    <submittedName>
        <fullName evidence="2">Uncharacterized protein</fullName>
    </submittedName>
</protein>
<evidence type="ECO:0000313" key="2">
    <source>
        <dbReference type="EMBL" id="TNJ29673.1"/>
    </source>
</evidence>
<reference evidence="2 3" key="1">
    <citation type="submission" date="2019-05" db="EMBL/GenBank/DDBJ databases">
        <title>The compact genome of Giardia muris reveals important steps in the evolution of intestinal protozoan parasites.</title>
        <authorList>
            <person name="Xu F."/>
            <person name="Jimenez-Gonzalez A."/>
            <person name="Einarsson E."/>
            <person name="Astvaldsson A."/>
            <person name="Peirasmaki D."/>
            <person name="Eckmann L."/>
            <person name="Andersson J.O."/>
            <person name="Svard S.G."/>
            <person name="Jerlstrom-Hultqvist J."/>
        </authorList>
    </citation>
    <scope>NUCLEOTIDE SEQUENCE [LARGE SCALE GENOMIC DNA]</scope>
    <source>
        <strain evidence="2 3">Roberts-Thomson</strain>
    </source>
</reference>
<evidence type="ECO:0000313" key="3">
    <source>
        <dbReference type="Proteomes" id="UP000315496"/>
    </source>
</evidence>
<name>A0A4Z1T6I4_GIAMU</name>
<keyword evidence="3" id="KW-1185">Reference proteome</keyword>
<gene>
    <name evidence="2" type="ORF">GMRT_16327</name>
</gene>
<evidence type="ECO:0000256" key="1">
    <source>
        <dbReference type="SAM" id="Coils"/>
    </source>
</evidence>